<reference evidence="14" key="1">
    <citation type="submission" date="2010-08" db="EMBL/GenBank/DDBJ databases">
        <authorList>
            <person name="Harkins D.M."/>
            <person name="Madupu R."/>
            <person name="Durkin A.S."/>
            <person name="Torralba M."/>
            <person name="Methe B."/>
            <person name="Sutton G.G."/>
            <person name="Nelson K.E."/>
        </authorList>
    </citation>
    <scope>NUCLEOTIDE SEQUENCE [LARGE SCALE GENOMIC DNA]</scope>
    <source>
        <strain evidence="14">ATCC 14266</strain>
    </source>
</reference>
<sequence length="418" mass="45423">MAVEKPSKSRRKANRTKEQPEPMDLGAVSFVVAKEDLASAVSWVARNLPTKPAQPVLRAMLITADDDGLEFAGFDYEVSTKVRIPAEVNQPGRIAVAGKLIADITATLPNKPVEIFVDGSTVQLKCGSSRFELPSIPLDDYPTLPTLPEVTGAINPRLFIDAVTQVATAAGKDDTLPMLTGVHMEIEGEDITLTATDRFRLALRRFQWIPAFPDAQAKLLIPAKNFVENARTLDANSTEPVEIAVGSGDSIGAEGLFGIHVDARQTTTRLLDAEFPNVNPLLPKFHKCLASVEISSLQDAIKRVALVADRNAQIRMHFTPGEVLLSAGGSDAGHAEESVPCEFIGTEEELLIAFNPAYLRDGLHVVRTQRVVFGFTESSRPAILIPEPEKLPELNDDGLYPTPDTDFTYLLMPVRLPG</sequence>
<dbReference type="InterPro" id="IPR022634">
    <property type="entry name" value="DNA_polIII_beta_N"/>
</dbReference>
<protein>
    <recommendedName>
        <fullName evidence="9">Beta sliding clamp</fullName>
    </recommendedName>
</protein>
<name>E0DHG6_9CORY</name>
<dbReference type="CDD" id="cd00140">
    <property type="entry name" value="beta_clamp"/>
    <property type="match status" value="1"/>
</dbReference>
<organism evidence="14 15">
    <name type="scientific">Corynebacterium matruchotii ATCC 14266</name>
    <dbReference type="NCBI Taxonomy" id="553207"/>
    <lineage>
        <taxon>Bacteria</taxon>
        <taxon>Bacillati</taxon>
        <taxon>Actinomycetota</taxon>
        <taxon>Actinomycetes</taxon>
        <taxon>Mycobacteriales</taxon>
        <taxon>Corynebacteriaceae</taxon>
        <taxon>Corynebacterium</taxon>
    </lineage>
</organism>
<evidence type="ECO:0000256" key="1">
    <source>
        <dbReference type="ARBA" id="ARBA00004496"/>
    </source>
</evidence>
<dbReference type="eggNOG" id="COG0592">
    <property type="taxonomic scope" value="Bacteria"/>
</dbReference>
<comment type="caution">
    <text evidence="14">The sequence shown here is derived from an EMBL/GenBank/DDBJ whole genome shotgun (WGS) entry which is preliminary data.</text>
</comment>
<keyword evidence="8" id="KW-0238">DNA-binding</keyword>
<dbReference type="PANTHER" id="PTHR30478:SF0">
    <property type="entry name" value="BETA SLIDING CLAMP"/>
    <property type="match status" value="1"/>
</dbReference>
<feature type="region of interest" description="Disordered" evidence="10">
    <location>
        <begin position="1"/>
        <end position="20"/>
    </location>
</feature>
<keyword evidence="7 9" id="KW-0239">DNA-directed DNA polymerase</keyword>
<dbReference type="Proteomes" id="UP000004218">
    <property type="component" value="Unassembled WGS sequence"/>
</dbReference>
<dbReference type="SMART" id="SM00480">
    <property type="entry name" value="POL3Bc"/>
    <property type="match status" value="1"/>
</dbReference>
<keyword evidence="3 9" id="KW-0963">Cytoplasm</keyword>
<evidence type="ECO:0000256" key="2">
    <source>
        <dbReference type="ARBA" id="ARBA00010752"/>
    </source>
</evidence>
<proteinExistence type="inferred from homology"/>
<accession>E0DHG6</accession>
<comment type="subcellular location">
    <subcellularLocation>
        <location evidence="1 9">Cytoplasm</location>
    </subcellularLocation>
</comment>
<feature type="domain" description="DNA polymerase III beta sliding clamp central" evidence="12">
    <location>
        <begin position="154"/>
        <end position="277"/>
    </location>
</feature>
<dbReference type="FunFam" id="3.10.150.10:FF:000005">
    <property type="entry name" value="Beta sliding clamp"/>
    <property type="match status" value="1"/>
</dbReference>
<dbReference type="EMBL" id="ACSH02000006">
    <property type="protein sequence ID" value="EFM48309.1"/>
    <property type="molecule type" value="Genomic_DNA"/>
</dbReference>
<comment type="subunit">
    <text evidence="9">Forms a ring-shaped head-to-tail homodimer around DNA.</text>
</comment>
<evidence type="ECO:0000256" key="6">
    <source>
        <dbReference type="ARBA" id="ARBA00022705"/>
    </source>
</evidence>
<keyword evidence="15" id="KW-1185">Reference proteome</keyword>
<dbReference type="AlphaFoldDB" id="E0DHG6"/>
<evidence type="ECO:0000256" key="3">
    <source>
        <dbReference type="ARBA" id="ARBA00022490"/>
    </source>
</evidence>
<evidence type="ECO:0000259" key="13">
    <source>
        <dbReference type="Pfam" id="PF02768"/>
    </source>
</evidence>
<evidence type="ECO:0000256" key="7">
    <source>
        <dbReference type="ARBA" id="ARBA00022932"/>
    </source>
</evidence>
<dbReference type="GO" id="GO:0005737">
    <property type="term" value="C:cytoplasm"/>
    <property type="evidence" value="ECO:0007669"/>
    <property type="project" value="UniProtKB-SubCell"/>
</dbReference>
<dbReference type="InterPro" id="IPR022637">
    <property type="entry name" value="DNA_polIII_beta_cen"/>
</dbReference>
<feature type="domain" description="DNA polymerase III beta sliding clamp N-terminal" evidence="11">
    <location>
        <begin position="29"/>
        <end position="145"/>
    </location>
</feature>
<evidence type="ECO:0000313" key="15">
    <source>
        <dbReference type="Proteomes" id="UP000004218"/>
    </source>
</evidence>
<comment type="similarity">
    <text evidence="2 9">Belongs to the beta sliding clamp family.</text>
</comment>
<evidence type="ECO:0000256" key="4">
    <source>
        <dbReference type="ARBA" id="ARBA00022679"/>
    </source>
</evidence>
<dbReference type="InterPro" id="IPR046938">
    <property type="entry name" value="DNA_clamp_sf"/>
</dbReference>
<dbReference type="SUPFAM" id="SSF55979">
    <property type="entry name" value="DNA clamp"/>
    <property type="match status" value="3"/>
</dbReference>
<dbReference type="GO" id="GO:0003887">
    <property type="term" value="F:DNA-directed DNA polymerase activity"/>
    <property type="evidence" value="ECO:0007669"/>
    <property type="project" value="UniProtKB-UniRule"/>
</dbReference>
<dbReference type="NCBIfam" id="TIGR00663">
    <property type="entry name" value="dnan"/>
    <property type="match status" value="1"/>
</dbReference>
<evidence type="ECO:0000313" key="14">
    <source>
        <dbReference type="EMBL" id="EFM48309.1"/>
    </source>
</evidence>
<gene>
    <name evidence="14" type="primary">dnaN</name>
    <name evidence="14" type="ORF">HMPREF0299_5118</name>
</gene>
<evidence type="ECO:0000256" key="10">
    <source>
        <dbReference type="SAM" id="MobiDB-lite"/>
    </source>
</evidence>
<dbReference type="GO" id="GO:0009360">
    <property type="term" value="C:DNA polymerase III complex"/>
    <property type="evidence" value="ECO:0007669"/>
    <property type="project" value="InterPro"/>
</dbReference>
<dbReference type="InterPro" id="IPR022635">
    <property type="entry name" value="DNA_polIII_beta_C"/>
</dbReference>
<dbReference type="GO" id="GO:0003677">
    <property type="term" value="F:DNA binding"/>
    <property type="evidence" value="ECO:0007669"/>
    <property type="project" value="UniProtKB-UniRule"/>
</dbReference>
<dbReference type="Pfam" id="PF02767">
    <property type="entry name" value="DNA_pol3_beta_2"/>
    <property type="match status" value="1"/>
</dbReference>
<dbReference type="Pfam" id="PF00712">
    <property type="entry name" value="DNA_pol3_beta"/>
    <property type="match status" value="1"/>
</dbReference>
<evidence type="ECO:0000256" key="9">
    <source>
        <dbReference type="PIRNR" id="PIRNR000804"/>
    </source>
</evidence>
<dbReference type="GO" id="GO:0008408">
    <property type="term" value="F:3'-5' exonuclease activity"/>
    <property type="evidence" value="ECO:0007669"/>
    <property type="project" value="InterPro"/>
</dbReference>
<dbReference type="InterPro" id="IPR001001">
    <property type="entry name" value="DNA_polIII_beta"/>
</dbReference>
<evidence type="ECO:0000259" key="12">
    <source>
        <dbReference type="Pfam" id="PF02767"/>
    </source>
</evidence>
<evidence type="ECO:0000256" key="8">
    <source>
        <dbReference type="ARBA" id="ARBA00023125"/>
    </source>
</evidence>
<feature type="domain" description="DNA polymerase III beta sliding clamp C-terminal" evidence="13">
    <location>
        <begin position="281"/>
        <end position="387"/>
    </location>
</feature>
<dbReference type="PANTHER" id="PTHR30478">
    <property type="entry name" value="DNA POLYMERASE III SUBUNIT BETA"/>
    <property type="match status" value="1"/>
</dbReference>
<comment type="function">
    <text evidence="9">Confers DNA tethering and processivity to DNA polymerases and other proteins. Acts as a clamp, forming a ring around DNA (a reaction catalyzed by the clamp-loading complex) which diffuses in an ATP-independent manner freely and bidirectionally along dsDNA. Initially characterized for its ability to contact the catalytic subunit of DNA polymerase III (Pol III), a complex, multichain enzyme responsible for most of the replicative synthesis in bacteria; Pol III exhibits 3'-5' exonuclease proofreading activity. The beta chain is required for initiation of replication as well as for processivity of DNA replication.</text>
</comment>
<keyword evidence="6 9" id="KW-0235">DNA replication</keyword>
<dbReference type="PIRSF" id="PIRSF000804">
    <property type="entry name" value="DNA_pol_III_b"/>
    <property type="match status" value="1"/>
</dbReference>
<evidence type="ECO:0000259" key="11">
    <source>
        <dbReference type="Pfam" id="PF00712"/>
    </source>
</evidence>
<keyword evidence="4 9" id="KW-0808">Transferase</keyword>
<evidence type="ECO:0000256" key="5">
    <source>
        <dbReference type="ARBA" id="ARBA00022695"/>
    </source>
</evidence>
<dbReference type="Gene3D" id="3.10.150.10">
    <property type="entry name" value="DNA Polymerase III, subunit A, domain 2"/>
    <property type="match status" value="3"/>
</dbReference>
<dbReference type="Pfam" id="PF02768">
    <property type="entry name" value="DNA_pol3_beta_3"/>
    <property type="match status" value="1"/>
</dbReference>
<keyword evidence="5 9" id="KW-0548">Nucleotidyltransferase</keyword>
<dbReference type="STRING" id="553207.HMPREF0299_5118"/>
<dbReference type="GO" id="GO:0006271">
    <property type="term" value="P:DNA strand elongation involved in DNA replication"/>
    <property type="evidence" value="ECO:0007669"/>
    <property type="project" value="TreeGrafter"/>
</dbReference>